<protein>
    <submittedName>
        <fullName evidence="4">Heparanase-like protein 1</fullName>
    </submittedName>
</protein>
<accession>A0A3S3ND25</accession>
<dbReference type="GO" id="GO:0016020">
    <property type="term" value="C:membrane"/>
    <property type="evidence" value="ECO:0007669"/>
    <property type="project" value="InterPro"/>
</dbReference>
<dbReference type="PANTHER" id="PTHR14363">
    <property type="entry name" value="HEPARANASE-RELATED"/>
    <property type="match status" value="1"/>
</dbReference>
<keyword evidence="2" id="KW-0812">Transmembrane</keyword>
<comment type="similarity">
    <text evidence="1">Belongs to the glycosyl hydrolase 79 family.</text>
</comment>
<dbReference type="EMBL" id="QPKB01000002">
    <property type="protein sequence ID" value="RWR77246.1"/>
    <property type="molecule type" value="Genomic_DNA"/>
</dbReference>
<evidence type="ECO:0000313" key="5">
    <source>
        <dbReference type="Proteomes" id="UP000283530"/>
    </source>
</evidence>
<sequence length="336" mass="36932">MQNAPLPSLVVNLTILFYILSGNELCGGGVSARVDAYQYGKDMVVLKYLVNELYLNSGIQPKILGPGGFFDQKWFIQNLQVSGPNVVDIISHHIYNLGPGVDPNLFENMQDPYVLDNTAQTYKDVDATVRNFGPWASSWVSESGGAYNSGGKLVLHAFVDSFWFCLLHFTLIFLPFLQNILINPVVLIVSALFFSIAKWELVFLIPLIMVLLTSTHILTVLGTSMELTLLLISLSNSTSLNVSIANDLNFYPSEVAIDSSVGQVETTGRREEYHLTAKDGNLKSTTMLLHGIPLELTCDGEIPPLKPVIPTLLSLLLLLTSPLFLSLREIKAPACS</sequence>
<keyword evidence="2" id="KW-0472">Membrane</keyword>
<dbReference type="InterPro" id="IPR005199">
    <property type="entry name" value="Glyco_hydro_79"/>
</dbReference>
<feature type="chain" id="PRO_5018631799" evidence="3">
    <location>
        <begin position="23"/>
        <end position="336"/>
    </location>
</feature>
<gene>
    <name evidence="4" type="ORF">CKAN_00572500</name>
</gene>
<feature type="transmembrane region" description="Helical" evidence="2">
    <location>
        <begin position="180"/>
        <end position="197"/>
    </location>
</feature>
<evidence type="ECO:0000256" key="1">
    <source>
        <dbReference type="ARBA" id="ARBA00009800"/>
    </source>
</evidence>
<evidence type="ECO:0000313" key="4">
    <source>
        <dbReference type="EMBL" id="RWR77246.1"/>
    </source>
</evidence>
<dbReference type="Gene3D" id="3.20.20.80">
    <property type="entry name" value="Glycosidases"/>
    <property type="match status" value="1"/>
</dbReference>
<feature type="transmembrane region" description="Helical" evidence="2">
    <location>
        <begin position="204"/>
        <end position="232"/>
    </location>
</feature>
<comment type="caution">
    <text evidence="4">The sequence shown here is derived from an EMBL/GenBank/DDBJ whole genome shotgun (WGS) entry which is preliminary data.</text>
</comment>
<evidence type="ECO:0000256" key="3">
    <source>
        <dbReference type="SAM" id="SignalP"/>
    </source>
</evidence>
<name>A0A3S3ND25_9MAGN</name>
<keyword evidence="2" id="KW-1133">Transmembrane helix</keyword>
<reference evidence="4 5" key="1">
    <citation type="journal article" date="2019" name="Nat. Plants">
        <title>Stout camphor tree genome fills gaps in understanding of flowering plant genome evolution.</title>
        <authorList>
            <person name="Chaw S.M."/>
            <person name="Liu Y.C."/>
            <person name="Wu Y.W."/>
            <person name="Wang H.Y."/>
            <person name="Lin C.I."/>
            <person name="Wu C.S."/>
            <person name="Ke H.M."/>
            <person name="Chang L.Y."/>
            <person name="Hsu C.Y."/>
            <person name="Yang H.T."/>
            <person name="Sudianto E."/>
            <person name="Hsu M.H."/>
            <person name="Wu K.P."/>
            <person name="Wang L.N."/>
            <person name="Leebens-Mack J.H."/>
            <person name="Tsai I.J."/>
        </authorList>
    </citation>
    <scope>NUCLEOTIDE SEQUENCE [LARGE SCALE GENOMIC DNA]</scope>
    <source>
        <strain evidence="5">cv. Chaw 1501</strain>
        <tissue evidence="4">Young leaves</tissue>
    </source>
</reference>
<dbReference type="PANTHER" id="PTHR14363:SF13">
    <property type="entry name" value="OS07G0598400 PROTEIN"/>
    <property type="match status" value="1"/>
</dbReference>
<dbReference type="Pfam" id="PF03662">
    <property type="entry name" value="Glyco_hydro_79n"/>
    <property type="match status" value="1"/>
</dbReference>
<dbReference type="AlphaFoldDB" id="A0A3S3ND25"/>
<dbReference type="Proteomes" id="UP000283530">
    <property type="component" value="Unassembled WGS sequence"/>
</dbReference>
<dbReference type="OrthoDB" id="1727988at2759"/>
<dbReference type="GO" id="GO:0004566">
    <property type="term" value="F:beta-glucuronidase activity"/>
    <property type="evidence" value="ECO:0007669"/>
    <property type="project" value="TreeGrafter"/>
</dbReference>
<organism evidence="4 5">
    <name type="scientific">Cinnamomum micranthum f. kanehirae</name>
    <dbReference type="NCBI Taxonomy" id="337451"/>
    <lineage>
        <taxon>Eukaryota</taxon>
        <taxon>Viridiplantae</taxon>
        <taxon>Streptophyta</taxon>
        <taxon>Embryophyta</taxon>
        <taxon>Tracheophyta</taxon>
        <taxon>Spermatophyta</taxon>
        <taxon>Magnoliopsida</taxon>
        <taxon>Magnoliidae</taxon>
        <taxon>Laurales</taxon>
        <taxon>Lauraceae</taxon>
        <taxon>Cinnamomum</taxon>
    </lineage>
</organism>
<dbReference type="STRING" id="337451.A0A3S3ND25"/>
<keyword evidence="5" id="KW-1185">Reference proteome</keyword>
<dbReference type="GO" id="GO:0009505">
    <property type="term" value="C:plant-type cell wall"/>
    <property type="evidence" value="ECO:0007669"/>
    <property type="project" value="TreeGrafter"/>
</dbReference>
<proteinExistence type="inferred from homology"/>
<dbReference type="SUPFAM" id="SSF51445">
    <property type="entry name" value="(Trans)glycosidases"/>
    <property type="match status" value="1"/>
</dbReference>
<feature type="signal peptide" evidence="3">
    <location>
        <begin position="1"/>
        <end position="22"/>
    </location>
</feature>
<evidence type="ECO:0000256" key="2">
    <source>
        <dbReference type="SAM" id="Phobius"/>
    </source>
</evidence>
<keyword evidence="3" id="KW-0732">Signal</keyword>
<dbReference type="InterPro" id="IPR017853">
    <property type="entry name" value="GH"/>
</dbReference>